<dbReference type="AlphaFoldDB" id="A0AAV4MPT3"/>
<evidence type="ECO:0000313" key="2">
    <source>
        <dbReference type="Proteomes" id="UP001054945"/>
    </source>
</evidence>
<sequence length="86" mass="9452">MEGNRGRLSNEGVGEQKKVALSLALCSWQASPKRKGRSINTIAASATDDKVVCGRGLAAANKPPCYKHYETVKDRSRKSPETNWYL</sequence>
<evidence type="ECO:0000313" key="1">
    <source>
        <dbReference type="EMBL" id="GIX73512.1"/>
    </source>
</evidence>
<accession>A0AAV4MPT3</accession>
<proteinExistence type="predicted"/>
<dbReference type="EMBL" id="BPLR01002420">
    <property type="protein sequence ID" value="GIX73512.1"/>
    <property type="molecule type" value="Genomic_DNA"/>
</dbReference>
<gene>
    <name evidence="1" type="ORF">CEXT_472131</name>
</gene>
<name>A0AAV4MPT3_CAEEX</name>
<organism evidence="1 2">
    <name type="scientific">Caerostris extrusa</name>
    <name type="common">Bark spider</name>
    <name type="synonym">Caerostris bankana</name>
    <dbReference type="NCBI Taxonomy" id="172846"/>
    <lineage>
        <taxon>Eukaryota</taxon>
        <taxon>Metazoa</taxon>
        <taxon>Ecdysozoa</taxon>
        <taxon>Arthropoda</taxon>
        <taxon>Chelicerata</taxon>
        <taxon>Arachnida</taxon>
        <taxon>Araneae</taxon>
        <taxon>Araneomorphae</taxon>
        <taxon>Entelegynae</taxon>
        <taxon>Araneoidea</taxon>
        <taxon>Araneidae</taxon>
        <taxon>Caerostris</taxon>
    </lineage>
</organism>
<protein>
    <submittedName>
        <fullName evidence="1">Uncharacterized protein</fullName>
    </submittedName>
</protein>
<dbReference type="Proteomes" id="UP001054945">
    <property type="component" value="Unassembled WGS sequence"/>
</dbReference>
<reference evidence="1 2" key="1">
    <citation type="submission" date="2021-06" db="EMBL/GenBank/DDBJ databases">
        <title>Caerostris extrusa draft genome.</title>
        <authorList>
            <person name="Kono N."/>
            <person name="Arakawa K."/>
        </authorList>
    </citation>
    <scope>NUCLEOTIDE SEQUENCE [LARGE SCALE GENOMIC DNA]</scope>
</reference>
<comment type="caution">
    <text evidence="1">The sequence shown here is derived from an EMBL/GenBank/DDBJ whole genome shotgun (WGS) entry which is preliminary data.</text>
</comment>
<keyword evidence="2" id="KW-1185">Reference proteome</keyword>